<evidence type="ECO:0000256" key="5">
    <source>
        <dbReference type="ARBA" id="ARBA00022989"/>
    </source>
</evidence>
<feature type="transmembrane region" description="Helical" evidence="7">
    <location>
        <begin position="240"/>
        <end position="262"/>
    </location>
</feature>
<organism evidence="8">
    <name type="scientific">Escherichia coli</name>
    <dbReference type="NCBI Taxonomy" id="562"/>
    <lineage>
        <taxon>Bacteria</taxon>
        <taxon>Pseudomonadati</taxon>
        <taxon>Pseudomonadota</taxon>
        <taxon>Gammaproteobacteria</taxon>
        <taxon>Enterobacterales</taxon>
        <taxon>Enterobacteriaceae</taxon>
        <taxon>Escherichia</taxon>
    </lineage>
</organism>
<sequence length="477" mass="54018">MLLITGVKWVALSQIARALSQLVLIFVLARYLTPYDYGLISIVSVVAAFAMLFRDMGTSSILIQRRRISENFIKSTYTLNFISGLVIFIVMTLLAYPISLFYNDTRLFLLILIISFSFPLQSFIAFNFALLERNQQFNITALIELISLSISIIVVFIVIAMGFGLYAVSLQALLYAVIVVFLLSLKNRRKYKFSWRMKYIKLIFGYCVNVMSFNMVNYFSRNADNIIVGKIFGQYVLGNYALAYRLMLFPVQNITYIFNRALLPKLSHSKDIITKKRIYLDSLKFIAVLSIPAMIGLASLSNELVFFLFGKNWDNAALLLKWLAPVGIIQALTSTTGVVFLSLGNVKLLARIGCVSAIIQVMSFVIGACFNIVIFCQLYLCANVLIFYICFYYVMRLLQGNIKNILCITCKPLFCSVCMLILILIAKNNFITQSNNMELLSLIYYIVIGAGSYVCLMFIIDKNTIVGLLNNALPKRK</sequence>
<evidence type="ECO:0000256" key="3">
    <source>
        <dbReference type="ARBA" id="ARBA00022475"/>
    </source>
</evidence>
<dbReference type="EMBL" id="VZEL01000004">
    <property type="protein sequence ID" value="KAB0125855.1"/>
    <property type="molecule type" value="Genomic_DNA"/>
</dbReference>
<evidence type="ECO:0000256" key="7">
    <source>
        <dbReference type="SAM" id="Phobius"/>
    </source>
</evidence>
<dbReference type="RefSeq" id="WP_106905140.1">
    <property type="nucleotide sequence ID" value="NZ_CP027440.1"/>
</dbReference>
<feature type="transmembrane region" description="Helical" evidence="7">
    <location>
        <begin position="442"/>
        <end position="460"/>
    </location>
</feature>
<dbReference type="InterPro" id="IPR050833">
    <property type="entry name" value="Poly_Biosynth_Transport"/>
</dbReference>
<accession>A0A0A8J9P0</accession>
<dbReference type="Pfam" id="PF13440">
    <property type="entry name" value="Polysacc_synt_3"/>
    <property type="match status" value="1"/>
</dbReference>
<feature type="transmembrane region" description="Helical" evidence="7">
    <location>
        <begin position="283"/>
        <end position="310"/>
    </location>
</feature>
<evidence type="ECO:0000256" key="6">
    <source>
        <dbReference type="ARBA" id="ARBA00023136"/>
    </source>
</evidence>
<gene>
    <name evidence="8" type="primary">wzx</name>
    <name evidence="10" type="ORF">F7F11_04980</name>
    <name evidence="9" type="ORF">HI055_003075</name>
</gene>
<feature type="transmembrane region" description="Helical" evidence="7">
    <location>
        <begin position="77"/>
        <end position="102"/>
    </location>
</feature>
<reference evidence="9" key="4">
    <citation type="submission" date="2020-02" db="EMBL/GenBank/DDBJ databases">
        <authorList>
            <consortium name="NCBI Pathogen Detection Project"/>
        </authorList>
    </citation>
    <scope>NUCLEOTIDE SEQUENCE</scope>
    <source>
        <strain evidence="9">BCW_4213</strain>
    </source>
</reference>
<reference evidence="10 11" key="3">
    <citation type="submission" date="2019-03" db="EMBL/GenBank/DDBJ databases">
        <title>Whole Genome Sequencing of Shiga-Toxin Escherichia coli Strains from Nebraska.</title>
        <authorList>
            <person name="Abdalhamid B."/>
            <person name="Mccutchen E.L."/>
            <person name="Bouska A.C."/>
            <person name="Hinrichs S.H."/>
            <person name="Iwen P.C."/>
        </authorList>
    </citation>
    <scope>NUCLEOTIDE SEQUENCE [LARGE SCALE GENOMIC DNA]</scope>
    <source>
        <strain evidence="10 11">STEC_170836</strain>
    </source>
</reference>
<feature type="transmembrane region" description="Helical" evidence="7">
    <location>
        <begin position="348"/>
        <end position="366"/>
    </location>
</feature>
<dbReference type="EMBL" id="DABDSA010000017">
    <property type="protein sequence ID" value="HAI2142716.1"/>
    <property type="molecule type" value="Genomic_DNA"/>
</dbReference>
<evidence type="ECO:0000313" key="10">
    <source>
        <dbReference type="EMBL" id="KAB0125855.1"/>
    </source>
</evidence>
<feature type="transmembrane region" description="Helical" evidence="7">
    <location>
        <begin position="372"/>
        <end position="394"/>
    </location>
</feature>
<dbReference type="PANTHER" id="PTHR30250">
    <property type="entry name" value="PST FAMILY PREDICTED COLANIC ACID TRANSPORTER"/>
    <property type="match status" value="1"/>
</dbReference>
<evidence type="ECO:0000256" key="1">
    <source>
        <dbReference type="ARBA" id="ARBA00004651"/>
    </source>
</evidence>
<proteinExistence type="inferred from homology"/>
<dbReference type="GO" id="GO:0005886">
    <property type="term" value="C:plasma membrane"/>
    <property type="evidence" value="ECO:0007669"/>
    <property type="project" value="UniProtKB-SubCell"/>
</dbReference>
<protein>
    <submittedName>
        <fullName evidence="10">Lipopolysaccharide biosynthesis protein</fullName>
    </submittedName>
    <submittedName>
        <fullName evidence="8 9">O-antigen flippase</fullName>
    </submittedName>
</protein>
<feature type="transmembrane region" description="Helical" evidence="7">
    <location>
        <begin position="322"/>
        <end position="341"/>
    </location>
</feature>
<reference evidence="9" key="2">
    <citation type="journal article" date="2018" name="Genome Biol.">
        <title>SKESA: strategic k-mer extension for scrupulous assemblies.</title>
        <authorList>
            <person name="Souvorov A."/>
            <person name="Agarwala R."/>
            <person name="Lipman D.J."/>
        </authorList>
    </citation>
    <scope>NUCLEOTIDE SEQUENCE [LARGE SCALE GENOMIC DNA]</scope>
    <source>
        <strain evidence="9">BCW_4213</strain>
    </source>
</reference>
<feature type="transmembrane region" description="Helical" evidence="7">
    <location>
        <begin position="37"/>
        <end position="56"/>
    </location>
</feature>
<keyword evidence="5 7" id="KW-1133">Transmembrane helix</keyword>
<feature type="transmembrane region" description="Helical" evidence="7">
    <location>
        <begin position="108"/>
        <end position="130"/>
    </location>
</feature>
<feature type="transmembrane region" description="Helical" evidence="7">
    <location>
        <begin position="406"/>
        <end position="426"/>
    </location>
</feature>
<feature type="transmembrane region" description="Helical" evidence="7">
    <location>
        <begin position="199"/>
        <end position="220"/>
    </location>
</feature>
<keyword evidence="3" id="KW-1003">Cell membrane</keyword>
<evidence type="ECO:0000256" key="2">
    <source>
        <dbReference type="ARBA" id="ARBA00007430"/>
    </source>
</evidence>
<comment type="subcellular location">
    <subcellularLocation>
        <location evidence="1">Cell membrane</location>
        <topology evidence="1">Multi-pass membrane protein</topology>
    </subcellularLocation>
</comment>
<feature type="transmembrane region" description="Helical" evidence="7">
    <location>
        <begin position="169"/>
        <end position="187"/>
    </location>
</feature>
<dbReference type="PANTHER" id="PTHR30250:SF10">
    <property type="entry name" value="LIPOPOLYSACCHARIDE BIOSYNTHESIS PROTEIN WZXC"/>
    <property type="match status" value="1"/>
</dbReference>
<evidence type="ECO:0000313" key="8">
    <source>
        <dbReference type="EMBL" id="BAQ02050.1"/>
    </source>
</evidence>
<dbReference type="Proteomes" id="UP000327073">
    <property type="component" value="Unassembled WGS sequence"/>
</dbReference>
<dbReference type="CDD" id="cd13127">
    <property type="entry name" value="MATE_tuaB_like"/>
    <property type="match status" value="1"/>
</dbReference>
<keyword evidence="4 7" id="KW-0812">Transmembrane</keyword>
<evidence type="ECO:0000256" key="4">
    <source>
        <dbReference type="ARBA" id="ARBA00022692"/>
    </source>
</evidence>
<evidence type="ECO:0000313" key="9">
    <source>
        <dbReference type="EMBL" id="HAI2142716.1"/>
    </source>
</evidence>
<keyword evidence="6 7" id="KW-0472">Membrane</keyword>
<reference evidence="8" key="1">
    <citation type="journal article" date="2014" name="DNA Res.">
        <title>A complete view of the genetic diversity of the Escherichia coli O-antigen biosynthesis gene cluster.</title>
        <authorList>
            <person name="Iguchi A."/>
            <person name="Iyoda S."/>
            <person name="Kikuchi T."/>
            <person name="Ogura Y."/>
            <person name="Katsura K."/>
            <person name="Ohnishi M."/>
            <person name="Hayashi T."/>
            <person name="Thomson N.R."/>
        </authorList>
    </citation>
    <scope>NUCLEOTIDE SEQUENCE</scope>
    <source>
        <strain evidence="8">99-6301</strain>
    </source>
</reference>
<comment type="similarity">
    <text evidence="2">Belongs to the polysaccharide synthase family.</text>
</comment>
<feature type="transmembrane region" description="Helical" evidence="7">
    <location>
        <begin position="142"/>
        <end position="163"/>
    </location>
</feature>
<dbReference type="EMBL" id="AB812081">
    <property type="protein sequence ID" value="BAQ02050.1"/>
    <property type="molecule type" value="Genomic_DNA"/>
</dbReference>
<evidence type="ECO:0000313" key="11">
    <source>
        <dbReference type="Proteomes" id="UP000327073"/>
    </source>
</evidence>
<dbReference type="Proteomes" id="UP000852798">
    <property type="component" value="Unassembled WGS sequence"/>
</dbReference>
<name>A0A0A8J9P0_ECOLX</name>
<dbReference type="AlphaFoldDB" id="A0A0A8J9P0"/>